<evidence type="ECO:0000313" key="3">
    <source>
        <dbReference type="Proteomes" id="UP000824214"/>
    </source>
</evidence>
<dbReference type="GO" id="GO:0016853">
    <property type="term" value="F:isomerase activity"/>
    <property type="evidence" value="ECO:0007669"/>
    <property type="project" value="UniProtKB-KW"/>
</dbReference>
<comment type="caution">
    <text evidence="2">The sequence shown here is derived from an EMBL/GenBank/DDBJ whole genome shotgun (WGS) entry which is preliminary data.</text>
</comment>
<keyword evidence="2" id="KW-0413">Isomerase</keyword>
<organism evidence="2 3">
    <name type="scientific">Candidatus Acutalibacter ornithocaccae</name>
    <dbReference type="NCBI Taxonomy" id="2838416"/>
    <lineage>
        <taxon>Bacteria</taxon>
        <taxon>Bacillati</taxon>
        <taxon>Bacillota</taxon>
        <taxon>Clostridia</taxon>
        <taxon>Eubacteriales</taxon>
        <taxon>Acutalibacteraceae</taxon>
        <taxon>Acutalibacter</taxon>
    </lineage>
</organism>
<accession>A0A9D2M135</accession>
<dbReference type="SUPFAM" id="SSF51658">
    <property type="entry name" value="Xylose isomerase-like"/>
    <property type="match status" value="1"/>
</dbReference>
<dbReference type="Proteomes" id="UP000824214">
    <property type="component" value="Unassembled WGS sequence"/>
</dbReference>
<dbReference type="Pfam" id="PF01261">
    <property type="entry name" value="AP_endonuc_2"/>
    <property type="match status" value="1"/>
</dbReference>
<name>A0A9D2M135_9FIRM</name>
<reference evidence="2" key="2">
    <citation type="submission" date="2021-04" db="EMBL/GenBank/DDBJ databases">
        <authorList>
            <person name="Gilroy R."/>
        </authorList>
    </citation>
    <scope>NUCLEOTIDE SEQUENCE</scope>
    <source>
        <strain evidence="2">ChiBcolR8-3208</strain>
    </source>
</reference>
<dbReference type="InterPro" id="IPR050312">
    <property type="entry name" value="IolE/XylAMocC-like"/>
</dbReference>
<evidence type="ECO:0000259" key="1">
    <source>
        <dbReference type="Pfam" id="PF01261"/>
    </source>
</evidence>
<evidence type="ECO:0000313" key="2">
    <source>
        <dbReference type="EMBL" id="HJB38423.1"/>
    </source>
</evidence>
<dbReference type="PANTHER" id="PTHR12110">
    <property type="entry name" value="HYDROXYPYRUVATE ISOMERASE"/>
    <property type="match status" value="1"/>
</dbReference>
<dbReference type="AlphaFoldDB" id="A0A9D2M135"/>
<dbReference type="Gene3D" id="3.20.20.150">
    <property type="entry name" value="Divalent-metal-dependent TIM barrel enzymes"/>
    <property type="match status" value="1"/>
</dbReference>
<gene>
    <name evidence="2" type="ORF">H9942_10225</name>
</gene>
<dbReference type="InterPro" id="IPR036237">
    <property type="entry name" value="Xyl_isomerase-like_sf"/>
</dbReference>
<protein>
    <submittedName>
        <fullName evidence="2">Sugar phosphate isomerase/epimerase</fullName>
    </submittedName>
</protein>
<dbReference type="EMBL" id="DWXZ01000216">
    <property type="protein sequence ID" value="HJB38423.1"/>
    <property type="molecule type" value="Genomic_DNA"/>
</dbReference>
<proteinExistence type="predicted"/>
<reference evidence="2" key="1">
    <citation type="journal article" date="2021" name="PeerJ">
        <title>Extensive microbial diversity within the chicken gut microbiome revealed by metagenomics and culture.</title>
        <authorList>
            <person name="Gilroy R."/>
            <person name="Ravi A."/>
            <person name="Getino M."/>
            <person name="Pursley I."/>
            <person name="Horton D.L."/>
            <person name="Alikhan N.F."/>
            <person name="Baker D."/>
            <person name="Gharbi K."/>
            <person name="Hall N."/>
            <person name="Watson M."/>
            <person name="Adriaenssens E.M."/>
            <person name="Foster-Nyarko E."/>
            <person name="Jarju S."/>
            <person name="Secka A."/>
            <person name="Antonio M."/>
            <person name="Oren A."/>
            <person name="Chaudhuri R.R."/>
            <person name="La Ragione R."/>
            <person name="Hildebrand F."/>
            <person name="Pallen M.J."/>
        </authorList>
    </citation>
    <scope>NUCLEOTIDE SEQUENCE</scope>
    <source>
        <strain evidence="2">ChiBcolR8-3208</strain>
    </source>
</reference>
<sequence>MVGITTVNGFPSLMSERFSLFKAAGFESVLLWWGPGEKESRGERVALAKRYGLRIENVHATTDNLNAIWLNDSAGNQTLAELEQELEECSYFGIGTLVVHLTNGSVPPPVSKIGISRIERLIFSAEKNGVRIAFENLRTPEHVQYVLNHYSSRFVGLCYDSGHEHFWTPNFDWLKEYGSRVFAIHLHDNCGEKDSHLVPFDGEIDWRQKSKQIADSSYTGSITIESEYNVSAQYRRYELTDFLSYTCEKGKLLETMIQAQR</sequence>
<feature type="domain" description="Xylose isomerase-like TIM barrel" evidence="1">
    <location>
        <begin position="20"/>
        <end position="228"/>
    </location>
</feature>
<dbReference type="InterPro" id="IPR013022">
    <property type="entry name" value="Xyl_isomerase-like_TIM-brl"/>
</dbReference>